<keyword evidence="1" id="KW-1133">Transmembrane helix</keyword>
<evidence type="ECO:0000256" key="1">
    <source>
        <dbReference type="SAM" id="Phobius"/>
    </source>
</evidence>
<dbReference type="AlphaFoldDB" id="A0A564ZKJ5"/>
<feature type="non-terminal residue" evidence="2">
    <location>
        <position position="40"/>
    </location>
</feature>
<reference evidence="2 3" key="1">
    <citation type="submission" date="2019-07" db="EMBL/GenBank/DDBJ databases">
        <authorList>
            <person name="Cremers G."/>
        </authorList>
    </citation>
    <scope>NUCLEOTIDE SEQUENCE [LARGE SCALE GENOMIC DNA]</scope>
</reference>
<keyword evidence="1" id="KW-0472">Membrane</keyword>
<proteinExistence type="predicted"/>
<sequence length="40" mass="4577">MAQYRTEAAAPAKRAESAEQMFGWGVFWKCMIAISLFYIC</sequence>
<protein>
    <submittedName>
        <fullName evidence="2">Uncharacterized protein</fullName>
    </submittedName>
</protein>
<evidence type="ECO:0000313" key="3">
    <source>
        <dbReference type="Proteomes" id="UP000334340"/>
    </source>
</evidence>
<feature type="transmembrane region" description="Helical" evidence="1">
    <location>
        <begin position="21"/>
        <end position="39"/>
    </location>
</feature>
<organism evidence="2 3">
    <name type="scientific">Candidatus Methylomirabilis lanthanidiphila</name>
    <dbReference type="NCBI Taxonomy" id="2211376"/>
    <lineage>
        <taxon>Bacteria</taxon>
        <taxon>Candidatus Methylomirabilota</taxon>
        <taxon>Candidatus Methylomirabilia</taxon>
        <taxon>Candidatus Methylomirabilales</taxon>
        <taxon>Candidatus Methylomirabilaceae</taxon>
        <taxon>Candidatus Methylomirabilis</taxon>
    </lineage>
</organism>
<gene>
    <name evidence="2" type="ORF">MELA_02210</name>
</gene>
<keyword evidence="3" id="KW-1185">Reference proteome</keyword>
<evidence type="ECO:0000313" key="2">
    <source>
        <dbReference type="EMBL" id="VUZ85824.1"/>
    </source>
</evidence>
<dbReference type="EMBL" id="CABIKM010000035">
    <property type="protein sequence ID" value="VUZ85824.1"/>
    <property type="molecule type" value="Genomic_DNA"/>
</dbReference>
<accession>A0A564ZKJ5</accession>
<keyword evidence="1" id="KW-0812">Transmembrane</keyword>
<name>A0A564ZKJ5_9BACT</name>
<dbReference type="Proteomes" id="UP000334340">
    <property type="component" value="Unassembled WGS sequence"/>
</dbReference>